<comment type="similarity">
    <text evidence="1">Belongs to the four-carbon acid sugar kinase family.</text>
</comment>
<dbReference type="Pfam" id="PF07005">
    <property type="entry name" value="SBD_N"/>
    <property type="match status" value="1"/>
</dbReference>
<protein>
    <submittedName>
        <fullName evidence="9">Putative type iii effector hop protein</fullName>
    </submittedName>
</protein>
<dbReference type="InterPro" id="IPR010737">
    <property type="entry name" value="4-carb_acid_sugar_kinase_N"/>
</dbReference>
<keyword evidence="2" id="KW-0808">Transferase</keyword>
<comment type="caution">
    <text evidence="9">The sequence shown here is derived from an EMBL/GenBank/DDBJ whole genome shotgun (WGS) entry which is preliminary data.</text>
</comment>
<dbReference type="GO" id="GO:0016301">
    <property type="term" value="F:kinase activity"/>
    <property type="evidence" value="ECO:0007669"/>
    <property type="project" value="UniProtKB-KW"/>
</dbReference>
<keyword evidence="3" id="KW-0547">Nucleotide-binding</keyword>
<sequence length="390" mass="43967">MIAVIADDFTGAAEIAGLGLRYGLKVEIESHLFSESDADLLIVATDTRSKEESEAYEEVFVITQKLKNIGCEWVYKKTDSVFRGHIYNELKAMLDANGVKKALLVPANPEIGRKIKDGIYFVDNKFIHETNFAEDPEYPVTTSDVKTLMRTNDRDNIKLLNANSEIHEWGISIGEAVSEKDLIEWAAKIDNTIIPAGGAGFFKALLEVRGYKRKISVNGENKQFGEKFLFVCGSAFSKGKAAFTNLQNCKRKTFPMPDAVFNNTSQSKDLFKTWEKNVINAFDDNNFVILEIDQPVVRDKKFAKRLREEMARLVEHVLNKVEVNELLIDGGATVYSIAERVGLNKFFPVQEIAPGVIRMKVQSRNDFHITIKPGSYPWPESLLDIPCEEK</sequence>
<accession>A0A0W8FW16</accession>
<keyword evidence="4" id="KW-0418">Kinase</keyword>
<dbReference type="Gene3D" id="3.40.50.10840">
    <property type="entry name" value="Putative sugar-binding, N-terminal domain"/>
    <property type="match status" value="1"/>
</dbReference>
<evidence type="ECO:0000256" key="4">
    <source>
        <dbReference type="ARBA" id="ARBA00022777"/>
    </source>
</evidence>
<dbReference type="GO" id="GO:0005524">
    <property type="term" value="F:ATP binding"/>
    <property type="evidence" value="ECO:0007669"/>
    <property type="project" value="UniProtKB-KW"/>
</dbReference>
<evidence type="ECO:0000259" key="8">
    <source>
        <dbReference type="Pfam" id="PF17042"/>
    </source>
</evidence>
<dbReference type="AlphaFoldDB" id="A0A0W8FW16"/>
<name>A0A0W8FW16_9ZZZZ</name>
<dbReference type="SUPFAM" id="SSF142764">
    <property type="entry name" value="YgbK-like"/>
    <property type="match status" value="1"/>
</dbReference>
<reference evidence="9" key="1">
    <citation type="journal article" date="2015" name="Proc. Natl. Acad. Sci. U.S.A.">
        <title>Networks of energetic and metabolic interactions define dynamics in microbial communities.</title>
        <authorList>
            <person name="Embree M."/>
            <person name="Liu J.K."/>
            <person name="Al-Bassam M.M."/>
            <person name="Zengler K."/>
        </authorList>
    </citation>
    <scope>NUCLEOTIDE SEQUENCE</scope>
</reference>
<evidence type="ECO:0000313" key="9">
    <source>
        <dbReference type="EMBL" id="KUG25072.1"/>
    </source>
</evidence>
<evidence type="ECO:0000256" key="2">
    <source>
        <dbReference type="ARBA" id="ARBA00022679"/>
    </source>
</evidence>
<evidence type="ECO:0000256" key="6">
    <source>
        <dbReference type="ARBA" id="ARBA00023277"/>
    </source>
</evidence>
<evidence type="ECO:0000256" key="5">
    <source>
        <dbReference type="ARBA" id="ARBA00022840"/>
    </source>
</evidence>
<dbReference type="EMBL" id="LNQE01000775">
    <property type="protein sequence ID" value="KUG25072.1"/>
    <property type="molecule type" value="Genomic_DNA"/>
</dbReference>
<organism evidence="9">
    <name type="scientific">hydrocarbon metagenome</name>
    <dbReference type="NCBI Taxonomy" id="938273"/>
    <lineage>
        <taxon>unclassified sequences</taxon>
        <taxon>metagenomes</taxon>
        <taxon>ecological metagenomes</taxon>
    </lineage>
</organism>
<dbReference type="InterPro" id="IPR042213">
    <property type="entry name" value="NBD_C_sf"/>
</dbReference>
<evidence type="ECO:0000256" key="1">
    <source>
        <dbReference type="ARBA" id="ARBA00005715"/>
    </source>
</evidence>
<dbReference type="InterPro" id="IPR031475">
    <property type="entry name" value="NBD_C"/>
</dbReference>
<keyword evidence="6" id="KW-0119">Carbohydrate metabolism</keyword>
<dbReference type="Gene3D" id="3.40.980.20">
    <property type="entry name" value="Four-carbon acid sugar kinase, nucleotide binding domain"/>
    <property type="match status" value="1"/>
</dbReference>
<evidence type="ECO:0000259" key="7">
    <source>
        <dbReference type="Pfam" id="PF07005"/>
    </source>
</evidence>
<dbReference type="InterPro" id="IPR037051">
    <property type="entry name" value="4-carb_acid_sugar_kinase_N_sf"/>
</dbReference>
<keyword evidence="5" id="KW-0067">ATP-binding</keyword>
<proteinExistence type="inferred from homology"/>
<feature type="domain" description="Four-carbon acid sugar kinase N-terminal" evidence="7">
    <location>
        <begin position="2"/>
        <end position="165"/>
    </location>
</feature>
<evidence type="ECO:0000256" key="3">
    <source>
        <dbReference type="ARBA" id="ARBA00022741"/>
    </source>
</evidence>
<gene>
    <name evidence="9" type="ORF">ASZ90_005114</name>
</gene>
<dbReference type="Pfam" id="PF17042">
    <property type="entry name" value="NBD_C"/>
    <property type="match status" value="1"/>
</dbReference>
<feature type="domain" description="Four-carbon acid sugar kinase nucleotide binding" evidence="8">
    <location>
        <begin position="230"/>
        <end position="375"/>
    </location>
</feature>